<evidence type="ECO:0000256" key="1">
    <source>
        <dbReference type="ARBA" id="ARBA00004245"/>
    </source>
</evidence>
<feature type="compositionally biased region" description="Polar residues" evidence="6">
    <location>
        <begin position="580"/>
        <end position="589"/>
    </location>
</feature>
<dbReference type="AlphaFoldDB" id="A0A8B7ZGT9"/>
<dbReference type="RefSeq" id="XP_022102456.1">
    <property type="nucleotide sequence ID" value="XM_022246764.1"/>
</dbReference>
<evidence type="ECO:0000256" key="6">
    <source>
        <dbReference type="SAM" id="MobiDB-lite"/>
    </source>
</evidence>
<dbReference type="GO" id="GO:0031110">
    <property type="term" value="P:regulation of microtubule polymerization or depolymerization"/>
    <property type="evidence" value="ECO:0007669"/>
    <property type="project" value="UniProtKB-ARBA"/>
</dbReference>
<dbReference type="Proteomes" id="UP000694845">
    <property type="component" value="Unplaced"/>
</dbReference>
<feature type="domain" description="TOG" evidence="7">
    <location>
        <begin position="3"/>
        <end position="228"/>
    </location>
</feature>
<dbReference type="InterPro" id="IPR016024">
    <property type="entry name" value="ARM-type_fold"/>
</dbReference>
<evidence type="ECO:0000256" key="2">
    <source>
        <dbReference type="ARBA" id="ARBA00022490"/>
    </source>
</evidence>
<comment type="subcellular location">
    <subcellularLocation>
        <location evidence="1">Cytoplasm</location>
        <location evidence="1">Cytoskeleton</location>
    </subcellularLocation>
</comment>
<evidence type="ECO:0000256" key="4">
    <source>
        <dbReference type="ARBA" id="ARBA00023212"/>
    </source>
</evidence>
<dbReference type="GO" id="GO:0000776">
    <property type="term" value="C:kinetochore"/>
    <property type="evidence" value="ECO:0007669"/>
    <property type="project" value="TreeGrafter"/>
</dbReference>
<dbReference type="GO" id="GO:0090307">
    <property type="term" value="P:mitotic spindle assembly"/>
    <property type="evidence" value="ECO:0007669"/>
    <property type="project" value="TreeGrafter"/>
</dbReference>
<feature type="region of interest" description="Disordered" evidence="6">
    <location>
        <begin position="276"/>
        <end position="311"/>
    </location>
</feature>
<dbReference type="Gene3D" id="1.25.10.10">
    <property type="entry name" value="Leucine-rich Repeat Variant"/>
    <property type="match status" value="2"/>
</dbReference>
<dbReference type="KEGG" id="aplc:110985623"/>
<keyword evidence="8" id="KW-1185">Reference proteome</keyword>
<dbReference type="InterPro" id="IPR024395">
    <property type="entry name" value="CLASP_N_dom"/>
</dbReference>
<feature type="domain" description="TOG" evidence="7">
    <location>
        <begin position="333"/>
        <end position="566"/>
    </location>
</feature>
<dbReference type="Pfam" id="PF21041">
    <property type="entry name" value="XMAP215_CLASP_TOG"/>
    <property type="match status" value="1"/>
</dbReference>
<reference evidence="9 10" key="1">
    <citation type="submission" date="2025-04" db="UniProtKB">
        <authorList>
            <consortium name="RefSeq"/>
        </authorList>
    </citation>
    <scope>IDENTIFICATION</scope>
</reference>
<dbReference type="GO" id="GO:0005881">
    <property type="term" value="C:cytoplasmic microtubule"/>
    <property type="evidence" value="ECO:0007669"/>
    <property type="project" value="TreeGrafter"/>
</dbReference>
<dbReference type="SUPFAM" id="SSF48371">
    <property type="entry name" value="ARM repeat"/>
    <property type="match status" value="1"/>
</dbReference>
<dbReference type="PANTHER" id="PTHR21567:SF9">
    <property type="entry name" value="CLIP-ASSOCIATING PROTEIN"/>
    <property type="match status" value="1"/>
</dbReference>
<dbReference type="PANTHER" id="PTHR21567">
    <property type="entry name" value="CLASP"/>
    <property type="match status" value="1"/>
</dbReference>
<keyword evidence="3" id="KW-0677">Repeat</keyword>
<feature type="compositionally biased region" description="Low complexity" evidence="6">
    <location>
        <begin position="297"/>
        <end position="311"/>
    </location>
</feature>
<evidence type="ECO:0000259" key="7">
    <source>
        <dbReference type="SMART" id="SM01349"/>
    </source>
</evidence>
<feature type="region of interest" description="Disordered" evidence="6">
    <location>
        <begin position="553"/>
        <end position="601"/>
    </location>
</feature>
<accession>A0A8B7ZGT9</accession>
<keyword evidence="2" id="KW-0963">Cytoplasm</keyword>
<dbReference type="InterPro" id="IPR011989">
    <property type="entry name" value="ARM-like"/>
</dbReference>
<proteinExistence type="predicted"/>
<protein>
    <submittedName>
        <fullName evidence="9 10">CLIP-associating protein 1-like isoform X1</fullName>
    </submittedName>
</protein>
<dbReference type="SMART" id="SM01349">
    <property type="entry name" value="TOG"/>
    <property type="match status" value="2"/>
</dbReference>
<dbReference type="InterPro" id="IPR048491">
    <property type="entry name" value="XMAP215_CLASP_TOG"/>
</dbReference>
<dbReference type="GeneID" id="110985623"/>
<dbReference type="RefSeq" id="XP_022102458.1">
    <property type="nucleotide sequence ID" value="XM_022246766.1"/>
</dbReference>
<evidence type="ECO:0000313" key="9">
    <source>
        <dbReference type="RefSeq" id="XP_022102456.1"/>
    </source>
</evidence>
<dbReference type="PROSITE" id="PS50077">
    <property type="entry name" value="HEAT_REPEAT"/>
    <property type="match status" value="1"/>
</dbReference>
<dbReference type="InterPro" id="IPR034085">
    <property type="entry name" value="TOG"/>
</dbReference>
<dbReference type="RefSeq" id="XP_022102457.1">
    <property type="nucleotide sequence ID" value="XM_022246765.1"/>
</dbReference>
<keyword evidence="4" id="KW-0206">Cytoskeleton</keyword>
<evidence type="ECO:0000313" key="11">
    <source>
        <dbReference type="RefSeq" id="XP_022102458.1"/>
    </source>
</evidence>
<dbReference type="GO" id="GO:0072686">
    <property type="term" value="C:mitotic spindle"/>
    <property type="evidence" value="ECO:0007669"/>
    <property type="project" value="TreeGrafter"/>
</dbReference>
<dbReference type="InterPro" id="IPR021133">
    <property type="entry name" value="HEAT_type_2"/>
</dbReference>
<dbReference type="GO" id="GO:0008017">
    <property type="term" value="F:microtubule binding"/>
    <property type="evidence" value="ECO:0007669"/>
    <property type="project" value="TreeGrafter"/>
</dbReference>
<evidence type="ECO:0000313" key="10">
    <source>
        <dbReference type="RefSeq" id="XP_022102457.1"/>
    </source>
</evidence>
<dbReference type="GO" id="GO:1902903">
    <property type="term" value="P:regulation of supramolecular fiber organization"/>
    <property type="evidence" value="ECO:0007669"/>
    <property type="project" value="UniProtKB-ARBA"/>
</dbReference>
<organism evidence="8 9">
    <name type="scientific">Acanthaster planci</name>
    <name type="common">Crown-of-thorns starfish</name>
    <dbReference type="NCBI Taxonomy" id="133434"/>
    <lineage>
        <taxon>Eukaryota</taxon>
        <taxon>Metazoa</taxon>
        <taxon>Echinodermata</taxon>
        <taxon>Eleutherozoa</taxon>
        <taxon>Asterozoa</taxon>
        <taxon>Asteroidea</taxon>
        <taxon>Valvatacea</taxon>
        <taxon>Valvatida</taxon>
        <taxon>Acanthasteridae</taxon>
        <taxon>Acanthaster</taxon>
    </lineage>
</organism>
<sequence>MADKTLDDIVTQILKQDTQSRLQASHDFQMYLSDEDSLLVCENFDRLVDGLVSWVNCSNFKVSLCGLECLTCLVDRMEEKFRIHIGTVLPAVVDRLGDGKDQVREQAQALIQKLMSPASSPQYVFERLMKGFSHKGWRVREEILLCLNQTINVFGAASLTLNKIVPSICKLLGDPNSQVRDTAINTLVEIYRHVGEKVRIDLGKKGIPSSRLSIIYAKFDEVNRSGRMLVVSPDAPKPSSGGDEPDSKISFWNTKMKSAVAKTSAVSSFTEETLYENEEAGHKAQAKRVASGVSRKSAMSRPTTASSSSSAGSVDEEVFYNSFEDVPSVNIYSNRSVEEDLNKLYETMKDEKADWEVRTNALKKLRSLVIAGAQDYDCFLPCLRVIEEALVFSVKDLRSQVVREACITLAFLSVKLGRQFDHVAETLLPPLFSLLQNSAKVMSTSGSVCLTIILKHTHSPRLIPLFKYNITSKSIAIRKQTCQLLLNVLTDWETHSLEKHVNTLSECVHKGIEDADSEARALSRKAFWKFSEHFRVQADKLFHSLDASKQKAVQGDMSGASSSGSLSSKSLSRASSSGSQENVSSTTLPRRSIYASRSTRRKTTEIVYRPHTQTDKKGIKMELNLHVALLSTVSEEAKLVLDCSGHRDNILRKRTFFQKLKLQMVDGISYYPSGMSKNQTKGLIGQKRFRETE</sequence>
<evidence type="ECO:0000256" key="3">
    <source>
        <dbReference type="ARBA" id="ARBA00022737"/>
    </source>
</evidence>
<dbReference type="GO" id="GO:0005876">
    <property type="term" value="C:spindle microtubule"/>
    <property type="evidence" value="ECO:0007669"/>
    <property type="project" value="TreeGrafter"/>
</dbReference>
<dbReference type="GO" id="GO:0045180">
    <property type="term" value="C:basal cortex"/>
    <property type="evidence" value="ECO:0007669"/>
    <property type="project" value="TreeGrafter"/>
</dbReference>
<feature type="repeat" description="HEAT" evidence="5">
    <location>
        <begin position="164"/>
        <end position="202"/>
    </location>
</feature>
<dbReference type="GO" id="GO:0005815">
    <property type="term" value="C:microtubule organizing center"/>
    <property type="evidence" value="ECO:0007669"/>
    <property type="project" value="TreeGrafter"/>
</dbReference>
<evidence type="ECO:0000256" key="5">
    <source>
        <dbReference type="PROSITE-ProRule" id="PRU00103"/>
    </source>
</evidence>
<dbReference type="GO" id="GO:0040001">
    <property type="term" value="P:establishment of mitotic spindle localization"/>
    <property type="evidence" value="ECO:0007669"/>
    <property type="project" value="TreeGrafter"/>
</dbReference>
<gene>
    <name evidence="9 10 11" type="primary">LOC110985623</name>
</gene>
<dbReference type="OrthoDB" id="46159at2759"/>
<feature type="compositionally biased region" description="Low complexity" evidence="6">
    <location>
        <begin position="558"/>
        <end position="579"/>
    </location>
</feature>
<name>A0A8B7ZGT9_ACAPL</name>
<evidence type="ECO:0000313" key="8">
    <source>
        <dbReference type="Proteomes" id="UP000694845"/>
    </source>
</evidence>
<dbReference type="Pfam" id="PF12348">
    <property type="entry name" value="CLASP_N"/>
    <property type="match status" value="1"/>
</dbReference>